<comment type="caution">
    <text evidence="2">The sequence shown here is derived from an EMBL/GenBank/DDBJ whole genome shotgun (WGS) entry which is preliminary data.</text>
</comment>
<feature type="transmembrane region" description="Helical" evidence="1">
    <location>
        <begin position="311"/>
        <end position="329"/>
    </location>
</feature>
<dbReference type="AlphaFoldDB" id="A0A9Q1QR26"/>
<organism evidence="2 3">
    <name type="scientific">Carnegiea gigantea</name>
    <dbReference type="NCBI Taxonomy" id="171969"/>
    <lineage>
        <taxon>Eukaryota</taxon>
        <taxon>Viridiplantae</taxon>
        <taxon>Streptophyta</taxon>
        <taxon>Embryophyta</taxon>
        <taxon>Tracheophyta</taxon>
        <taxon>Spermatophyta</taxon>
        <taxon>Magnoliopsida</taxon>
        <taxon>eudicotyledons</taxon>
        <taxon>Gunneridae</taxon>
        <taxon>Pentapetalae</taxon>
        <taxon>Caryophyllales</taxon>
        <taxon>Cactineae</taxon>
        <taxon>Cactaceae</taxon>
        <taxon>Cactoideae</taxon>
        <taxon>Echinocereeae</taxon>
        <taxon>Carnegiea</taxon>
    </lineage>
</organism>
<proteinExistence type="predicted"/>
<keyword evidence="1" id="KW-0472">Membrane</keyword>
<dbReference type="OrthoDB" id="910577at2759"/>
<evidence type="ECO:0000313" key="3">
    <source>
        <dbReference type="Proteomes" id="UP001153076"/>
    </source>
</evidence>
<evidence type="ECO:0000256" key="1">
    <source>
        <dbReference type="SAM" id="Phobius"/>
    </source>
</evidence>
<dbReference type="Proteomes" id="UP001153076">
    <property type="component" value="Unassembled WGS sequence"/>
</dbReference>
<name>A0A9Q1QR26_9CARY</name>
<keyword evidence="3" id="KW-1185">Reference proteome</keyword>
<keyword evidence="1" id="KW-0812">Transmembrane</keyword>
<reference evidence="2" key="1">
    <citation type="submission" date="2022-04" db="EMBL/GenBank/DDBJ databases">
        <title>Carnegiea gigantea Genome sequencing and assembly v2.</title>
        <authorList>
            <person name="Copetti D."/>
            <person name="Sanderson M.J."/>
            <person name="Burquez A."/>
            <person name="Wojciechowski M.F."/>
        </authorList>
    </citation>
    <scope>NUCLEOTIDE SEQUENCE</scope>
    <source>
        <strain evidence="2">SGP5-SGP5p</strain>
        <tissue evidence="2">Aerial part</tissue>
    </source>
</reference>
<accession>A0A9Q1QR26</accession>
<evidence type="ECO:0000313" key="2">
    <source>
        <dbReference type="EMBL" id="KAJ8451407.1"/>
    </source>
</evidence>
<keyword evidence="1" id="KW-1133">Transmembrane helix</keyword>
<dbReference type="EMBL" id="JAKOGI010000009">
    <property type="protein sequence ID" value="KAJ8451407.1"/>
    <property type="molecule type" value="Genomic_DNA"/>
</dbReference>
<gene>
    <name evidence="2" type="ORF">Cgig2_017798</name>
</gene>
<feature type="transmembrane region" description="Helical" evidence="1">
    <location>
        <begin position="273"/>
        <end position="291"/>
    </location>
</feature>
<sequence length="556" mass="61700">MEEHVLVLTEGTMAPFSKTDQFVPCLLTHEGLFSILDIRLWCARSAHRIHNTSVRSEGVEAVAETAVLPHADRATGSTTVCPLAAREEAACFCLSVSPPSHTPRGEGTTSLAVGGRVPCRGPACPTTQFSFFPLWMQDLFKMVTFMDKTTRGRRYLYIQPSENDVEGEETKLPICNPITSLCKSDCVRVRDAGCICPYTFNIASLMASAKNFDAYELVGEASSSPGMVKFSGLGRAKSFQLEEARELTGSGRGFCWHSSIINRLRKLSWMTLSYGRLTLLILLAFVQVLSLTVVKTTSSWNTIFPTNSVDILVSIRMFLLICTSIIFLIRKQCFAIIICSHAMEQGPKSYFLGDVIYSRGIPLMYFVNGGPRCSSLHMPVIPRGNEVIYLTQTFQRMKANLVLKLKIVRSRKPLEPFVPPMEDGSSRVKIPGIGVVIPTMPIPVIPIQSLTPLLQDELPVGVCVPSTKKEVDKNAARVFGKAIFDKVCRTPFDRLSSLIGDFDSLYATILQRGVHVTPLESKVERLIKQACDFKDLQQSYFGRISAEEHDSCRMEV</sequence>
<protein>
    <submittedName>
        <fullName evidence="2">Uncharacterized protein</fullName>
    </submittedName>
</protein>